<dbReference type="PANTHER" id="PTHR34145">
    <property type="entry name" value="OS02G0105600 PROTEIN"/>
    <property type="match status" value="1"/>
</dbReference>
<dbReference type="Proteomes" id="UP000183832">
    <property type="component" value="Unassembled WGS sequence"/>
</dbReference>
<dbReference type="SUPFAM" id="SSF52058">
    <property type="entry name" value="L domain-like"/>
    <property type="match status" value="1"/>
</dbReference>
<gene>
    <name evidence="2" type="ORF">CLUMA_CG003380</name>
</gene>
<dbReference type="InterPro" id="IPR032675">
    <property type="entry name" value="LRR_dom_sf"/>
</dbReference>
<proteinExistence type="predicted"/>
<dbReference type="AlphaFoldDB" id="A0A1J1HP77"/>
<dbReference type="EMBL" id="CVRI01000014">
    <property type="protein sequence ID" value="CRK89856.1"/>
    <property type="molecule type" value="Genomic_DNA"/>
</dbReference>
<feature type="domain" description="F-box" evidence="1">
    <location>
        <begin position="5"/>
        <end position="63"/>
    </location>
</feature>
<reference evidence="2 3" key="1">
    <citation type="submission" date="2015-04" db="EMBL/GenBank/DDBJ databases">
        <authorList>
            <person name="Syromyatnikov M.Y."/>
            <person name="Popov V.N."/>
        </authorList>
    </citation>
    <scope>NUCLEOTIDE SEQUENCE [LARGE SCALE GENOMIC DNA]</scope>
</reference>
<evidence type="ECO:0000259" key="1">
    <source>
        <dbReference type="PROSITE" id="PS50181"/>
    </source>
</evidence>
<dbReference type="STRING" id="568069.A0A1J1HP77"/>
<accession>A0A1J1HP77</accession>
<dbReference type="Pfam" id="PF12937">
    <property type="entry name" value="F-box-like"/>
    <property type="match status" value="1"/>
</dbReference>
<dbReference type="SUPFAM" id="SSF81383">
    <property type="entry name" value="F-box domain"/>
    <property type="match status" value="1"/>
</dbReference>
<organism evidence="2 3">
    <name type="scientific">Clunio marinus</name>
    <dbReference type="NCBI Taxonomy" id="568069"/>
    <lineage>
        <taxon>Eukaryota</taxon>
        <taxon>Metazoa</taxon>
        <taxon>Ecdysozoa</taxon>
        <taxon>Arthropoda</taxon>
        <taxon>Hexapoda</taxon>
        <taxon>Insecta</taxon>
        <taxon>Pterygota</taxon>
        <taxon>Neoptera</taxon>
        <taxon>Endopterygota</taxon>
        <taxon>Diptera</taxon>
        <taxon>Nematocera</taxon>
        <taxon>Chironomoidea</taxon>
        <taxon>Chironomidae</taxon>
        <taxon>Clunio</taxon>
    </lineage>
</organism>
<evidence type="ECO:0000313" key="2">
    <source>
        <dbReference type="EMBL" id="CRK89856.1"/>
    </source>
</evidence>
<name>A0A1J1HP77_9DIPT</name>
<dbReference type="OrthoDB" id="10257471at2759"/>
<dbReference type="Gene3D" id="1.20.1280.50">
    <property type="match status" value="1"/>
</dbReference>
<dbReference type="InterPro" id="IPR036047">
    <property type="entry name" value="F-box-like_dom_sf"/>
</dbReference>
<protein>
    <submittedName>
        <fullName evidence="2">CLUMA_CG003380, isoform A</fullName>
    </submittedName>
</protein>
<dbReference type="SMART" id="SM00256">
    <property type="entry name" value="FBOX"/>
    <property type="match status" value="1"/>
</dbReference>
<dbReference type="Gene3D" id="3.80.10.10">
    <property type="entry name" value="Ribonuclease Inhibitor"/>
    <property type="match status" value="2"/>
</dbReference>
<keyword evidence="3" id="KW-1185">Reference proteome</keyword>
<dbReference type="InterPro" id="IPR001810">
    <property type="entry name" value="F-box_dom"/>
</dbReference>
<dbReference type="PROSITE" id="PS50181">
    <property type="entry name" value="FBOX"/>
    <property type="match status" value="1"/>
</dbReference>
<evidence type="ECO:0000313" key="3">
    <source>
        <dbReference type="Proteomes" id="UP000183832"/>
    </source>
</evidence>
<dbReference type="InterPro" id="IPR053772">
    <property type="entry name" value="At1g61320/At1g61330-like"/>
</dbReference>
<sequence>MEQKHKTVLELPEEITVKIFEMLEIKALEAASLTCKSWYDISSRMSWHLKLQYEQCNNSWIETLTKSNRKFTSIKLNQILPWEAIKMVDGLSNFLEKHGENIKVLDVNFCTFDDLTVLCKILNGLPNLKTVLHQTTSIQSKYSANIPEHDLPQLQSLKTLDMSNCGYELLQPFRKSQLHKLKILESYSGEIGDPLLLWQFLMNQRKLKCFEFKSMKKPISPIFVYRINVQFLPFKLKSLALLNLTDHELINYTNYYNNALDLLLSQSDTLEDLELGEYVPDFFYHFAISNLNRLSSLSVDGEDIPQDPSFYNFAAINPSVKKLTISNPFANDALRNFYRLVPNLETLIISKGTFDNIASSMFPNLKHLEIPYTHEEFINDVKFPKMETIFVGDLHLSVPWATFKLNNPNVRKIEINNYEDCNESFEI</sequence>